<evidence type="ECO:0000313" key="8">
    <source>
        <dbReference type="EMBL" id="RYN78884.1"/>
    </source>
</evidence>
<evidence type="ECO:0000259" key="5">
    <source>
        <dbReference type="Pfam" id="PF08531"/>
    </source>
</evidence>
<evidence type="ECO:0000259" key="7">
    <source>
        <dbReference type="Pfam" id="PF17390"/>
    </source>
</evidence>
<accession>A0A4Q4NMZ2</accession>
<dbReference type="InterPro" id="IPR012341">
    <property type="entry name" value="6hp_glycosidase-like_sf"/>
</dbReference>
<dbReference type="GO" id="GO:0030596">
    <property type="term" value="F:alpha-L-rhamnosidase activity"/>
    <property type="evidence" value="ECO:0007669"/>
    <property type="project" value="UniProtKB-EC"/>
</dbReference>
<dbReference type="Pfam" id="PF17390">
    <property type="entry name" value="Bac_rhamnosid_C"/>
    <property type="match status" value="1"/>
</dbReference>
<dbReference type="PANTHER" id="PTHR33307:SF11">
    <property type="entry name" value="ALPHA-L-RHAMNOSIDASE"/>
    <property type="match status" value="1"/>
</dbReference>
<dbReference type="EMBL" id="PDXD01000006">
    <property type="protein sequence ID" value="RYN78884.1"/>
    <property type="molecule type" value="Genomic_DNA"/>
</dbReference>
<keyword evidence="3" id="KW-0378">Hydrolase</keyword>
<dbReference type="GO" id="GO:0005975">
    <property type="term" value="P:carbohydrate metabolic process"/>
    <property type="evidence" value="ECO:0007669"/>
    <property type="project" value="InterPro"/>
</dbReference>
<feature type="domain" description="Alpha-L-rhamnosidase concanavalin-like" evidence="4">
    <location>
        <begin position="358"/>
        <end position="453"/>
    </location>
</feature>
<feature type="domain" description="Alpha-L-rhamnosidase six-hairpin glycosidase" evidence="6">
    <location>
        <begin position="472"/>
        <end position="813"/>
    </location>
</feature>
<reference evidence="9" key="1">
    <citation type="journal article" date="2019" name="bioRxiv">
        <title>Genomics, evolutionary history and diagnostics of the Alternaria alternata species group including apple and Asian pear pathotypes.</title>
        <authorList>
            <person name="Armitage A.D."/>
            <person name="Cockerton H.M."/>
            <person name="Sreenivasaprasad S."/>
            <person name="Woodhall J.W."/>
            <person name="Lane C.R."/>
            <person name="Harrison R.J."/>
            <person name="Clarkson J.P."/>
        </authorList>
    </citation>
    <scope>NUCLEOTIDE SEQUENCE [LARGE SCALE GENOMIC DNA]</scope>
    <source>
        <strain evidence="9">FERA 1177</strain>
    </source>
</reference>
<sequence length="920" mass="104983">MVLEITRCGIHAFHEVLGIDMDKIRFFWVLHSDREDSQQKTYRIEVSTQQSFETLIWDSGKVEGDKQRNVLCAPEGGFHSATFHYWRVTVWDSDDQATTSTVNEFFTAYPRSSGLLPPYSMNQTYMPHTSLIFRTWFEDEPNRWKGVWIGDNGDKPLYARKALRLDRKPSRAIAFASGLGHCNFVCNGNPAAANGHVLDPGWTNYHRTVQFVAYDLSNILTQGENVVGAHIGNGFYAGDQGDDRFFWPCYEDNTYVRYGNELCFFMELHLFYDDGSRETITTGPDWNIRKSATTLANIYSSETKDLRNYPAGWDAPGFQEDDQWKSATPVTGPRGKLKYQSQPPVVLHETFEPRSKKTLEPGVVMFDFGQNMTTMVKIQVSGPAGSEVIIRFSETIGEDGKVLMPDPLFKQFETGVFCKFTLAGTGVETWEPDFCFTSARYIQVEGVSLEEAQELPVVHSLVSRHVSSAARRLGYVKTDKEDVNQLINMCYWSFVSNLFSYHTDCPQLEKFGWLEVTHLLAPATQYIRDMESLYSKILDDIFDAQEPNGLCPTMAPEIRYMCGPLHDTITWGGAVALLPEILRFYYDSTHVFEKLFDPCVRYMEYIKTKERDGGLIEHGLGDWGRDIAFGNNQANIETAVYYRCLRNIQSIARELNKPEAETRFREWADRIYRVYNERLLITDKKEYPYAFYTSRDDPSKHDRNMVAQAFALQFDLVPTSHVADVQAAFLADCTSAGNRIQAGEIGLKYLFNTLSDLNRPDIILEMARQEEHPSYMRFIRRGETTLNEFWQDNCRSKCHDMLGTIYEWFYEGVLGVQAETEAYKTWRVKPPFGSEFGMVEGSVECPCGKIEVKYEKTSGGGSEEAKMWLTVPTSTTAYLLLPSADSSADLRRLGQGGYEVRKKGTRVALKPGSYELMLHA</sequence>
<comment type="caution">
    <text evidence="8">The sequence shown here is derived from an EMBL/GenBank/DDBJ whole genome shotgun (WGS) entry which is preliminary data.</text>
</comment>
<dbReference type="Gene3D" id="2.60.40.10">
    <property type="entry name" value="Immunoglobulins"/>
    <property type="match status" value="1"/>
</dbReference>
<dbReference type="InterPro" id="IPR035398">
    <property type="entry name" value="Bac_rhamnosid_C"/>
</dbReference>
<gene>
    <name evidence="8" type="ORF">AA0117_g3950</name>
</gene>
<dbReference type="Proteomes" id="UP000291422">
    <property type="component" value="Unassembled WGS sequence"/>
</dbReference>
<evidence type="ECO:0000259" key="4">
    <source>
        <dbReference type="Pfam" id="PF05592"/>
    </source>
</evidence>
<dbReference type="VEuPathDB" id="FungiDB:CC77DRAFT_937292"/>
<dbReference type="Gene3D" id="2.60.120.260">
    <property type="entry name" value="Galactose-binding domain-like"/>
    <property type="match status" value="2"/>
</dbReference>
<proteinExistence type="predicted"/>
<dbReference type="InterPro" id="IPR008902">
    <property type="entry name" value="Rhamnosid_concanavalin"/>
</dbReference>
<dbReference type="Pfam" id="PF17389">
    <property type="entry name" value="Bac_rhamnosid6H"/>
    <property type="match status" value="1"/>
</dbReference>
<dbReference type="InterPro" id="IPR035396">
    <property type="entry name" value="Bac_rhamnosid6H"/>
</dbReference>
<protein>
    <recommendedName>
        <fullName evidence="2">alpha-L-rhamnosidase</fullName>
        <ecNumber evidence="2">3.2.1.40</ecNumber>
    </recommendedName>
</protein>
<dbReference type="Pfam" id="PF08531">
    <property type="entry name" value="Bac_rhamnosid_N"/>
    <property type="match status" value="1"/>
</dbReference>
<evidence type="ECO:0000256" key="3">
    <source>
        <dbReference type="ARBA" id="ARBA00022801"/>
    </source>
</evidence>
<dbReference type="PANTHER" id="PTHR33307">
    <property type="entry name" value="ALPHA-RHAMNOSIDASE (EUROFUNG)"/>
    <property type="match status" value="1"/>
</dbReference>
<dbReference type="Gene3D" id="2.60.420.10">
    <property type="entry name" value="Maltose phosphorylase, domain 3"/>
    <property type="match status" value="1"/>
</dbReference>
<name>A0A4Q4NMZ2_ALTAL</name>
<organism evidence="8 9">
    <name type="scientific">Alternaria alternata</name>
    <name type="common">Alternaria rot fungus</name>
    <name type="synonym">Torula alternata</name>
    <dbReference type="NCBI Taxonomy" id="5599"/>
    <lineage>
        <taxon>Eukaryota</taxon>
        <taxon>Fungi</taxon>
        <taxon>Dikarya</taxon>
        <taxon>Ascomycota</taxon>
        <taxon>Pezizomycotina</taxon>
        <taxon>Dothideomycetes</taxon>
        <taxon>Pleosporomycetidae</taxon>
        <taxon>Pleosporales</taxon>
        <taxon>Pleosporineae</taxon>
        <taxon>Pleosporaceae</taxon>
        <taxon>Alternaria</taxon>
        <taxon>Alternaria sect. Alternaria</taxon>
        <taxon>Alternaria alternata complex</taxon>
    </lineage>
</organism>
<dbReference type="InterPro" id="IPR016007">
    <property type="entry name" value="Alpha_rhamnosid"/>
</dbReference>
<dbReference type="SUPFAM" id="SSF48208">
    <property type="entry name" value="Six-hairpin glycosidases"/>
    <property type="match status" value="1"/>
</dbReference>
<feature type="domain" description="Bacterial alpha-L-rhamnosidase N-terminal" evidence="5">
    <location>
        <begin position="168"/>
        <end position="348"/>
    </location>
</feature>
<dbReference type="InterPro" id="IPR008928">
    <property type="entry name" value="6-hairpin_glycosidase_sf"/>
</dbReference>
<dbReference type="EC" id="3.2.1.40" evidence="2"/>
<evidence type="ECO:0000313" key="9">
    <source>
        <dbReference type="Proteomes" id="UP000291422"/>
    </source>
</evidence>
<dbReference type="Gene3D" id="1.50.10.10">
    <property type="match status" value="1"/>
</dbReference>
<dbReference type="InterPro" id="IPR013737">
    <property type="entry name" value="Bac_rhamnosid_N"/>
</dbReference>
<evidence type="ECO:0000256" key="2">
    <source>
        <dbReference type="ARBA" id="ARBA00012652"/>
    </source>
</evidence>
<dbReference type="InterPro" id="IPR013783">
    <property type="entry name" value="Ig-like_fold"/>
</dbReference>
<dbReference type="AlphaFoldDB" id="A0A4Q4NMZ2"/>
<feature type="domain" description="Alpha-L-rhamnosidase C-terminal" evidence="7">
    <location>
        <begin position="815"/>
        <end position="886"/>
    </location>
</feature>
<comment type="catalytic activity">
    <reaction evidence="1">
        <text>Hydrolysis of terminal non-reducing alpha-L-rhamnose residues in alpha-L-rhamnosides.</text>
        <dbReference type="EC" id="3.2.1.40"/>
    </reaction>
</comment>
<evidence type="ECO:0000256" key="1">
    <source>
        <dbReference type="ARBA" id="ARBA00001445"/>
    </source>
</evidence>
<dbReference type="Pfam" id="PF25788">
    <property type="entry name" value="Ig_Rha78A_N"/>
    <property type="match status" value="1"/>
</dbReference>
<dbReference type="Pfam" id="PF05592">
    <property type="entry name" value="Bac_rhamnosid"/>
    <property type="match status" value="1"/>
</dbReference>
<evidence type="ECO:0000259" key="6">
    <source>
        <dbReference type="Pfam" id="PF17389"/>
    </source>
</evidence>